<evidence type="ECO:0000256" key="8">
    <source>
        <dbReference type="SAM" id="MobiDB-lite"/>
    </source>
</evidence>
<dbReference type="FunFam" id="3.40.50.300:FF:000547">
    <property type="entry name" value="Cell division control protein"/>
    <property type="match status" value="1"/>
</dbReference>
<evidence type="ECO:0000256" key="3">
    <source>
        <dbReference type="ARBA" id="ARBA00022618"/>
    </source>
</evidence>
<evidence type="ECO:0000256" key="2">
    <source>
        <dbReference type="ARBA" id="ARBA00006184"/>
    </source>
</evidence>
<dbReference type="SUPFAM" id="SSF52540">
    <property type="entry name" value="P-loop containing nucleoside triphosphate hydrolases"/>
    <property type="match status" value="1"/>
</dbReference>
<dbReference type="AlphaFoldDB" id="R0GM75"/>
<protein>
    <recommendedName>
        <fullName evidence="7">Cell division control protein</fullName>
    </recommendedName>
</protein>
<dbReference type="Gene3D" id="3.40.50.300">
    <property type="entry name" value="P-loop containing nucleotide triphosphate hydrolases"/>
    <property type="match status" value="1"/>
</dbReference>
<reference evidence="11" key="1">
    <citation type="journal article" date="2013" name="Nat. Genet.">
        <title>The Capsella rubella genome and the genomic consequences of rapid mating system evolution.</title>
        <authorList>
            <person name="Slotte T."/>
            <person name="Hazzouri K.M."/>
            <person name="Agren J.A."/>
            <person name="Koenig D."/>
            <person name="Maumus F."/>
            <person name="Guo Y.L."/>
            <person name="Steige K."/>
            <person name="Platts A.E."/>
            <person name="Escobar J.S."/>
            <person name="Newman L.K."/>
            <person name="Wang W."/>
            <person name="Mandakova T."/>
            <person name="Vello E."/>
            <person name="Smith L.M."/>
            <person name="Henz S.R."/>
            <person name="Steffen J."/>
            <person name="Takuno S."/>
            <person name="Brandvain Y."/>
            <person name="Coop G."/>
            <person name="Andolfatto P."/>
            <person name="Hu T.T."/>
            <person name="Blanchette M."/>
            <person name="Clark R.M."/>
            <person name="Quesneville H."/>
            <person name="Nordborg M."/>
            <person name="Gaut B.S."/>
            <person name="Lysak M.A."/>
            <person name="Jenkins J."/>
            <person name="Grimwood J."/>
            <person name="Chapman J."/>
            <person name="Prochnik S."/>
            <person name="Shu S."/>
            <person name="Rokhsar D."/>
            <person name="Schmutz J."/>
            <person name="Weigel D."/>
            <person name="Wright S.I."/>
        </authorList>
    </citation>
    <scope>NUCLEOTIDE SEQUENCE [LARGE SCALE GENOMIC DNA]</scope>
    <source>
        <strain evidence="11">cv. Monte Gargano</strain>
    </source>
</reference>
<dbReference type="GO" id="GO:0005634">
    <property type="term" value="C:nucleus"/>
    <property type="evidence" value="ECO:0007669"/>
    <property type="project" value="UniProtKB-SubCell"/>
</dbReference>
<dbReference type="InterPro" id="IPR050311">
    <property type="entry name" value="ORC1/CDC6"/>
</dbReference>
<evidence type="ECO:0000313" key="10">
    <source>
        <dbReference type="EMBL" id="EOA36881.1"/>
    </source>
</evidence>
<dbReference type="InterPro" id="IPR049945">
    <property type="entry name" value="AAA_22"/>
</dbReference>
<comment type="similarity">
    <text evidence="2 7">Belongs to the CDC6/cdc18 family.</text>
</comment>
<dbReference type="InterPro" id="IPR036390">
    <property type="entry name" value="WH_DNA-bd_sf"/>
</dbReference>
<evidence type="ECO:0000256" key="4">
    <source>
        <dbReference type="ARBA" id="ARBA00022705"/>
    </source>
</evidence>
<dbReference type="CDD" id="cd08768">
    <property type="entry name" value="Cdc6_C"/>
    <property type="match status" value="1"/>
</dbReference>
<keyword evidence="6" id="KW-0131">Cell cycle</keyword>
<dbReference type="Pfam" id="PF13401">
    <property type="entry name" value="AAA_22"/>
    <property type="match status" value="1"/>
</dbReference>
<dbReference type="InterPro" id="IPR027417">
    <property type="entry name" value="P-loop_NTPase"/>
</dbReference>
<organism evidence="10 11">
    <name type="scientific">Capsella rubella</name>
    <dbReference type="NCBI Taxonomy" id="81985"/>
    <lineage>
        <taxon>Eukaryota</taxon>
        <taxon>Viridiplantae</taxon>
        <taxon>Streptophyta</taxon>
        <taxon>Embryophyta</taxon>
        <taxon>Tracheophyta</taxon>
        <taxon>Spermatophyta</taxon>
        <taxon>Magnoliopsida</taxon>
        <taxon>eudicotyledons</taxon>
        <taxon>Gunneridae</taxon>
        <taxon>Pentapetalae</taxon>
        <taxon>rosids</taxon>
        <taxon>malvids</taxon>
        <taxon>Brassicales</taxon>
        <taxon>Brassicaceae</taxon>
        <taxon>Camelineae</taxon>
        <taxon>Capsella</taxon>
    </lineage>
</organism>
<dbReference type="eggNOG" id="KOG2227">
    <property type="taxonomic scope" value="Eukaryota"/>
</dbReference>
<dbReference type="PANTHER" id="PTHR10763:SF26">
    <property type="entry name" value="CELL DIVISION CONTROL PROTEIN 6 HOMOLOG"/>
    <property type="match status" value="1"/>
</dbReference>
<keyword evidence="4" id="KW-0235">DNA replication</keyword>
<dbReference type="InterPro" id="IPR015163">
    <property type="entry name" value="Cdc6_C"/>
</dbReference>
<evidence type="ECO:0000259" key="9">
    <source>
        <dbReference type="SMART" id="SM01074"/>
    </source>
</evidence>
<feature type="domain" description="Cdc6 C-terminal" evidence="9">
    <location>
        <begin position="409"/>
        <end position="488"/>
    </location>
</feature>
<evidence type="ECO:0000256" key="7">
    <source>
        <dbReference type="PIRNR" id="PIRNR001767"/>
    </source>
</evidence>
<dbReference type="GO" id="GO:0006270">
    <property type="term" value="P:DNA replication initiation"/>
    <property type="evidence" value="ECO:0007669"/>
    <property type="project" value="UniProtKB-UniRule"/>
</dbReference>
<dbReference type="SMART" id="SM01074">
    <property type="entry name" value="Cdc6_C"/>
    <property type="match status" value="1"/>
</dbReference>
<dbReference type="InterPro" id="IPR016314">
    <property type="entry name" value="Cdc6/18"/>
</dbReference>
<dbReference type="FunFam" id="1.10.10.10:FF:000686">
    <property type="entry name" value="Cell division control protein"/>
    <property type="match status" value="1"/>
</dbReference>
<dbReference type="GO" id="GO:0003688">
    <property type="term" value="F:DNA replication origin binding"/>
    <property type="evidence" value="ECO:0007669"/>
    <property type="project" value="TreeGrafter"/>
</dbReference>
<dbReference type="CDD" id="cd00009">
    <property type="entry name" value="AAA"/>
    <property type="match status" value="1"/>
</dbReference>
<dbReference type="GO" id="GO:0016887">
    <property type="term" value="F:ATP hydrolysis activity"/>
    <property type="evidence" value="ECO:0007669"/>
    <property type="project" value="InterPro"/>
</dbReference>
<accession>R0GM75</accession>
<gene>
    <name evidence="10" type="ORF">CARUB_v10008935mg</name>
</gene>
<evidence type="ECO:0000256" key="5">
    <source>
        <dbReference type="ARBA" id="ARBA00023242"/>
    </source>
</evidence>
<dbReference type="Gene3D" id="1.10.8.60">
    <property type="match status" value="1"/>
</dbReference>
<dbReference type="GO" id="GO:0033314">
    <property type="term" value="P:mitotic DNA replication checkpoint signaling"/>
    <property type="evidence" value="ECO:0007669"/>
    <property type="project" value="TreeGrafter"/>
</dbReference>
<evidence type="ECO:0000256" key="6">
    <source>
        <dbReference type="ARBA" id="ARBA00023306"/>
    </source>
</evidence>
<proteinExistence type="inferred from homology"/>
<dbReference type="Proteomes" id="UP000029121">
    <property type="component" value="Unassembled WGS sequence"/>
</dbReference>
<comment type="subcellular location">
    <subcellularLocation>
        <location evidence="1">Nucleus</location>
    </subcellularLocation>
</comment>
<dbReference type="KEGG" id="crb:17900564"/>
<dbReference type="Gene3D" id="1.10.10.10">
    <property type="entry name" value="Winged helix-like DNA-binding domain superfamily/Winged helix DNA-binding domain"/>
    <property type="match status" value="1"/>
</dbReference>
<dbReference type="Pfam" id="PF22606">
    <property type="entry name" value="Cdc6-ORC-like_ATPase_lid"/>
    <property type="match status" value="1"/>
</dbReference>
<evidence type="ECO:0000256" key="1">
    <source>
        <dbReference type="ARBA" id="ARBA00004123"/>
    </source>
</evidence>
<name>R0GM75_9BRAS</name>
<dbReference type="InterPro" id="IPR036388">
    <property type="entry name" value="WH-like_DNA-bd_sf"/>
</dbReference>
<dbReference type="EMBL" id="KB870805">
    <property type="protein sequence ID" value="EOA36881.1"/>
    <property type="molecule type" value="Genomic_DNA"/>
</dbReference>
<keyword evidence="3" id="KW-0132">Cell division</keyword>
<dbReference type="SUPFAM" id="SSF46785">
    <property type="entry name" value="Winged helix' DNA-binding domain"/>
    <property type="match status" value="1"/>
</dbReference>
<feature type="compositionally biased region" description="Polar residues" evidence="8">
    <location>
        <begin position="36"/>
        <end position="49"/>
    </location>
</feature>
<dbReference type="GO" id="GO:0051301">
    <property type="term" value="P:cell division"/>
    <property type="evidence" value="ECO:0007669"/>
    <property type="project" value="UniProtKB-UniRule"/>
</dbReference>
<keyword evidence="5" id="KW-0539">Nucleus</keyword>
<dbReference type="PIRSF" id="PIRSF001767">
    <property type="entry name" value="Cdc6"/>
    <property type="match status" value="1"/>
</dbReference>
<keyword evidence="11" id="KW-1185">Reference proteome</keyword>
<dbReference type="Pfam" id="PF09079">
    <property type="entry name" value="WHD_Cdc6"/>
    <property type="match status" value="1"/>
</dbReference>
<dbReference type="PANTHER" id="PTHR10763">
    <property type="entry name" value="CELL DIVISION CONTROL PROTEIN 6-RELATED"/>
    <property type="match status" value="1"/>
</dbReference>
<dbReference type="STRING" id="81985.R0GM75"/>
<evidence type="ECO:0000313" key="11">
    <source>
        <dbReference type="Proteomes" id="UP000029121"/>
    </source>
</evidence>
<sequence length="499" mass="55227">MPTIAGPSLSSYKHIVGAGTETREIPRKRKLRSDSAEVSLSSENFITTPKKSKSHRQSTTSNSRLSEKEDANENLANPVNLAVESLPDCLGTKSNWNPRDEEKMRAVKEALHVSKAPSTIVCRDDEQQRILEFVKGCVDQRKADSLYICGCPGTGKSLSMEKVVQQVSDWSEQEGLPHVDTLSLNCTSLTKSTDIFSKILGEIEPGTKASGSSSPLQYLQFLFSQKQESSSSRMILLIADEMDYLITKDLGVLHDLFMLTTLPFSRCILIGVANAIDLADRFLPKLKSVRCKPMVITFRAYSKDQILRILQERLTGFPYVAFQPKALELCARKVAAASGDMRKALSVCRSALDILEIEISGSTGQELQGPTPDDPVVRMDHMANALSKTFRSPVVETIQSLPQHQQIIVCSAAKAFRGNKKDATVGELNKLYLEICKSWTISPAGITEFSNMCTVLNDQGILKLGQARGDKIKRVSLRVDESDITFALQGIRFFRNCLR</sequence>
<dbReference type="OrthoDB" id="1926878at2759"/>
<feature type="region of interest" description="Disordered" evidence="8">
    <location>
        <begin position="15"/>
        <end position="78"/>
    </location>
</feature>
<dbReference type="InterPro" id="IPR054425">
    <property type="entry name" value="Cdc6_ORC1-like_ATPase_lid"/>
</dbReference>
<dbReference type="FunFam" id="1.10.8.60:FF:000102">
    <property type="entry name" value="Cell division control protein"/>
    <property type="match status" value="1"/>
</dbReference>